<feature type="region of interest" description="Disordered" evidence="1">
    <location>
        <begin position="851"/>
        <end position="914"/>
    </location>
</feature>
<dbReference type="Proteomes" id="UP000242877">
    <property type="component" value="Unassembled WGS sequence"/>
</dbReference>
<feature type="compositionally biased region" description="Basic and acidic residues" evidence="1">
    <location>
        <begin position="2868"/>
        <end position="2878"/>
    </location>
</feature>
<evidence type="ECO:0000256" key="1">
    <source>
        <dbReference type="SAM" id="MobiDB-lite"/>
    </source>
</evidence>
<gene>
    <name evidence="4" type="ORF">AAP_00007</name>
</gene>
<evidence type="ECO:0008006" key="6">
    <source>
        <dbReference type="Google" id="ProtNLM"/>
    </source>
</evidence>
<dbReference type="InterPro" id="IPR029636">
    <property type="entry name" value="Csf1"/>
</dbReference>
<dbReference type="InterPro" id="IPR048636">
    <property type="entry name" value="Csf1_N"/>
</dbReference>
<dbReference type="Pfam" id="PF21678">
    <property type="entry name" value="Csf1_N"/>
    <property type="match status" value="1"/>
</dbReference>
<accession>A0A168DH94</accession>
<feature type="domain" description="Csf1 C-terminal region" evidence="3">
    <location>
        <begin position="2130"/>
        <end position="2836"/>
    </location>
</feature>
<feature type="compositionally biased region" description="Low complexity" evidence="1">
    <location>
        <begin position="2856"/>
        <end position="2867"/>
    </location>
</feature>
<dbReference type="PANTHER" id="PTHR32085:SF3">
    <property type="entry name" value="PROTEIN CSF1"/>
    <property type="match status" value="1"/>
</dbReference>
<dbReference type="InterPro" id="IPR056779">
    <property type="entry name" value="Csf1_C"/>
</dbReference>
<organism evidence="4 5">
    <name type="scientific">Ascosphaera apis ARSEF 7405</name>
    <dbReference type="NCBI Taxonomy" id="392613"/>
    <lineage>
        <taxon>Eukaryota</taxon>
        <taxon>Fungi</taxon>
        <taxon>Dikarya</taxon>
        <taxon>Ascomycota</taxon>
        <taxon>Pezizomycotina</taxon>
        <taxon>Eurotiomycetes</taxon>
        <taxon>Eurotiomycetidae</taxon>
        <taxon>Onygenales</taxon>
        <taxon>Ascosphaeraceae</taxon>
        <taxon>Ascosphaera</taxon>
    </lineage>
</organism>
<proteinExistence type="predicted"/>
<comment type="caution">
    <text evidence="4">The sequence shown here is derived from an EMBL/GenBank/DDBJ whole genome shotgun (WGS) entry which is preliminary data.</text>
</comment>
<dbReference type="VEuPathDB" id="FungiDB:AAP_00007"/>
<evidence type="ECO:0000259" key="3">
    <source>
        <dbReference type="Pfam" id="PF25038"/>
    </source>
</evidence>
<dbReference type="OrthoDB" id="4196223at2759"/>
<evidence type="ECO:0000313" key="4">
    <source>
        <dbReference type="EMBL" id="KZZ97746.1"/>
    </source>
</evidence>
<dbReference type="Pfam" id="PF25038">
    <property type="entry name" value="Csf1_C"/>
    <property type="match status" value="2"/>
</dbReference>
<reference evidence="4 5" key="1">
    <citation type="journal article" date="2016" name="Genome Biol. Evol.">
        <title>Divergent and convergent evolution of fungal pathogenicity.</title>
        <authorList>
            <person name="Shang Y."/>
            <person name="Xiao G."/>
            <person name="Zheng P."/>
            <person name="Cen K."/>
            <person name="Zhan S."/>
            <person name="Wang C."/>
        </authorList>
    </citation>
    <scope>NUCLEOTIDE SEQUENCE [LARGE SCALE GENOMIC DNA]</scope>
    <source>
        <strain evidence="4 5">ARSEF 7405</strain>
    </source>
</reference>
<feature type="domain" description="Csf1 N-terminal" evidence="2">
    <location>
        <begin position="39"/>
        <end position="507"/>
    </location>
</feature>
<evidence type="ECO:0000313" key="5">
    <source>
        <dbReference type="Proteomes" id="UP000242877"/>
    </source>
</evidence>
<dbReference type="PANTHER" id="PTHR32085">
    <property type="entry name" value="PROTEIN CSF1"/>
    <property type="match status" value="1"/>
</dbReference>
<feature type="compositionally biased region" description="Polar residues" evidence="1">
    <location>
        <begin position="2419"/>
        <end position="2431"/>
    </location>
</feature>
<feature type="compositionally biased region" description="Polar residues" evidence="1">
    <location>
        <begin position="2240"/>
        <end position="2251"/>
    </location>
</feature>
<feature type="domain" description="Csf1 C-terminal region" evidence="3">
    <location>
        <begin position="2887"/>
        <end position="2954"/>
    </location>
</feature>
<feature type="region of interest" description="Disordered" evidence="1">
    <location>
        <begin position="2836"/>
        <end position="2878"/>
    </location>
</feature>
<dbReference type="GO" id="GO:0016020">
    <property type="term" value="C:membrane"/>
    <property type="evidence" value="ECO:0007669"/>
    <property type="project" value="InterPro"/>
</dbReference>
<protein>
    <recommendedName>
        <fullName evidence="6">Fermentation associated protein</fullName>
    </recommendedName>
</protein>
<feature type="region of interest" description="Disordered" evidence="1">
    <location>
        <begin position="2386"/>
        <end position="2434"/>
    </location>
</feature>
<sequence length="2957" mass="332064">MYHNVRDLVPYFQRSVESFHFSSEDDRPTNPNTLPGVSRWQGLSRYREAEVQDEHEGWNYIEYGRCSTLIDAPKLHFNYYWDITGKVAYPSADNDKPPRYVPSCPINGSEPPEWGLHLSFKGGNVNYGPWADRQRVGIQNVFFPNFYRDNQPGRPLAPGDNRQATTFKLTIDFEEETVLRIPTREPSKDWLWRDRADAVWYAAKRKKERNRKHPRDKEVDKGGQGPDIRPYGWLSLYIDGDSTLSFTMAMVPLHTGSSTQLNFDINGSRLMSSVNHGLLWKSGHQTVNCDLSTPLQWNGLRNWSFNIDSTSMDLFLLRDHTYLISDLISDWGSGPSSDYYTFVPANYNLNLTFNDFRLYLNVNDQNIIDSPVDVSENAFIIIKGERLFTHVGIPLSKFQAPSNTISMEFDLLKAIFDLSTPMWNTYHTFLEDQCVATLAQLKAIGGYTYHAGATSGTPDMFDLNITGTAPKLFLYGFLIRYFWLIKANYFGDYVHFKTFEEFQWELQHPVPKPQPAPSTQRKSNDLDVHIQINGEKPCILIPTHIYDKKKCLTLNAPSFELEIRFTNYYMDFHTNVGPLGCTIETHETANWVEKQLPQIFIDGVTVYGHRIFGPPPTEDTYVCNWDFDIGDIGGECTTEFFQSTVSALRMLGFTIDDGENALPTLVNLATHDITFLRAVMKSIRIWVLVDRAALLLSSGQLEFSYHDWIGTRFSSQTRLQVPNVIFTAVERKPYNANARPHHLRESKDQWSTRSSAARTYAYFEATVDITILERKPHTNSEKDAQQKHIKYSDIRTGRAACLIRDIDSADELGRHHLQAHKFEVPSIPLPTMAEPIRTAIYGYVDGSEASIPRRYSDADGRRRAETHHSRTPARSTASFNERPGSSHIRDDDASSFRSGVPTRQSSSRSTRTERRDIYARAHQTSRWAMPDFPFHHVHPDTSEVPNLPDDYPLPKVTAHNIFQDDDSEFSSSEEDVNHVYIICNLPSGLRGFCSPETLIAVSSFASEFAPSTSIDVLDNLHASVMADILTSEKAVSRARERSVSNIAVYVPISHIRVVNSSTEQDSYNTSVYRDQYDIKLSAVNIAFRQRTETRRNEANSLSLGYAVQATAHSASLNARSEQIDVMEKRSIFHLVLDKLSLQLAATPSIQTKVQIQKFDTVSSSKTVGDIAALIERTTRMADVVIIPFQKLKARQEKRLRYLIHFLSCHGADSPDPRFLTRPSYVLRAAGNHLRQHDSWKILARLRNIFNMLCESGSPPDLDFYEGFALNTSEARAAVFSNLDKWKSWDISQFKKSHVMRFIFGGMREDDVTGGDIYPLDFHFFLGTLRFCLDPGPRETFLFLENLTTAVRVNFDDRGQPAVVGPPTQDVVVQSYCSQAELTIRWEICELLEDILTNIEKFVPQAANTFQEESDAGSQCHVNLHLMFMADRASMVLDCINIVAYLIGNGLKGSVIEETPASGLTNNLSVMVAGDTASVELKDVTKRLMIWRLKAPKYYVSHTWEMTDAGRRIHEWKTTAASQRVRYDMEEDPLGMFNVVNRLFEDEVRWVANLIKLMEDRHQSKYLSRTERDAKLKAPQSEADIHQFHTVTFLGDYEIRILLLPSIYFIISGEVSRLSLVPGADPKKFRVDFDVKNNQHVFQSVKGRRSETIASVNIPPINGRVVLDTHNPSRTQVEIDTTIELIDVDAGNVRNLLSVIRAPELAHLLRDVKSDLSILRHKISGVMPSSASPQAKPRDEKGPELAYKIRLTMAGIDIHSVAPGLYARSYVADMIFSSGMIQAKMENAGPNGGILQHPEFHVRVLQLSLDLTKRMGDRVQSCAALSIDAQIFGTSRRNDKGDLIRTYHLVSQGLQLELLSETASMAVDIAAYLQKAVETLDLSNEIKNLRRLKLISSSESSTPQVPLVQVTDHDAEVSKNLFDSAFSIDLNNISIAWIVSKTMAPRCGRNPEDLVFSVRKIDLATRQEDAARLRIADIQLQMVPPRQDYSVRSLNSILLPEVVFNAAYTSTANKEYRHVYQAAGKALDVRLTSDMIFAASLLQRSIVTAKEKLREANAYWQSNAREEDKKVVPTLPKKPHFKIVSLSVDAEFAGAVFNLQGRVEDELPGIISPFRDNSNVHKNSVGNKYGPYSHDEENGDPTASVDCTAIFRVPGLHLKAQYDDSKDNGPSVNAEILILSSNNTLYPPVVSLINQISLSVQEVVRESNRRREKKAQARAKQGASSDYQTSLLTVPQDKEQASGQSPRSAQNEAATVLGRCKLNVGLRMRRQEFTLSCQPIARVLASAAFESGYVTLNTIAAEDTKHFVALVLAFNGAAIDVKHVYSNDSTASLAVDSTVVSLMNSKYAGSDPGLSAILKLSPVKAAVDIRQVQDFLLFGEIWFPPTENRGGMQPQDSPEGLSPPVSQTKDPSPSPKRTAKNSPSTSSTQGQMVQKYHQVATQSSFPWNSVVSIERVDIKLDMGQTVGRSSIIARDLWVSSKKTSDWEQHLCLGLSGIEFINKGRLDAEFILSKFRVHSAIKWPTGHHSGKLTPLIQASASVGKICGKAAFEYQEFLISDITEFHFAMYNVRSSDEESRKDRLVATLEGGKVHVFMTSLTASLCLSLYQTLNRLIQGKREAYKASVKEIERFIRRQSSKLFGEVAQPVSLGAEEVGDELKEDSDQRMPLSLHTDVLVNLQVLHIGVFPNTFEDHQVFKLEGLDFETQFSVSPQMGKIKSGLRLELGQLRVALSETERPPLEQLDDVNVIIASISERSRMAKGGIILKVPKVIATMSTWQTMGDNMIEYLFNSTFKGKVDVGWNYSRISFIRNMWAVHTRSLAAKLGKPLRQSAVQITSEKMDDAESPEAGAGDGVGSPMGPEEMPSSPDSDTKSTQSKEKITAVVNVPLSKYRYRAIEPPVIDTPQLREMGEATPPLEWIGLNREKLPNVVHQIVIVTLTEIATDVEDAYSRILGSSSS</sequence>
<keyword evidence="5" id="KW-1185">Reference proteome</keyword>
<dbReference type="EMBL" id="AZGZ01000001">
    <property type="protein sequence ID" value="KZZ97746.1"/>
    <property type="molecule type" value="Genomic_DNA"/>
</dbReference>
<dbReference type="GO" id="GO:0006113">
    <property type="term" value="P:fermentation"/>
    <property type="evidence" value="ECO:0007669"/>
    <property type="project" value="InterPro"/>
</dbReference>
<evidence type="ECO:0000259" key="2">
    <source>
        <dbReference type="Pfam" id="PF21678"/>
    </source>
</evidence>
<feature type="region of interest" description="Disordered" evidence="1">
    <location>
        <begin position="2207"/>
        <end position="2251"/>
    </location>
</feature>
<name>A0A168DH94_9EURO</name>
<feature type="compositionally biased region" description="Polar residues" evidence="1">
    <location>
        <begin position="2223"/>
        <end position="2232"/>
    </location>
</feature>
<feature type="compositionally biased region" description="Basic and acidic residues" evidence="1">
    <location>
        <begin position="854"/>
        <end position="868"/>
    </location>
</feature>